<sequence>MKEYSPLPQPKYRSATIIIIVLTTSIFLGFIVNEYRSLQGYMGYIAENGKSALFHEEYVNQNIAFRLSRIFSAHQQASSGNVKSSAAICRHVESMNGITGLNLAGQTMPSLNGTLQTRNHDCNAWAQDVSALPIIQNNTVETLSKYTFSNYTGYRFNNIRYYIDLQNNFIFINRLVDTHHYTFSNWLVTSDGNINIERSAHSINIDADALNDLRQGENIVSHIYRDGYTKKNIISMLTPVFQYNEIKGILITDVNIEDLATSFYTTERPLLWRFLSLYVTDNATGDNIVFHRPELKSAPLIHYAENITRYYTLHIKLDGIYVLINCLWLIALYLLGTGLLCHYARQQLMRHESLSRDNVTDAMTGLYNRKALTPALAQKIQTLLAKNIAVTVIAIDSDGLKRINDTLGHHMGDQAIQYLGRAIAQSIRKSDAGIRLGGDEFSLVLINASLAKSRDVIARIQENLAAIDENKLVSFSYGSYQLRSGDTLETALLKADELLYQHKRNKYAQA</sequence>
<dbReference type="InterPro" id="IPR000160">
    <property type="entry name" value="GGDEF_dom"/>
</dbReference>
<evidence type="ECO:0000313" key="8">
    <source>
        <dbReference type="EMBL" id="ALR75863.1"/>
    </source>
</evidence>
<organism evidence="8 9">
    <name type="scientific">[Enterobacter] lignolyticus</name>
    <dbReference type="NCBI Taxonomy" id="1334193"/>
    <lineage>
        <taxon>Bacteria</taxon>
        <taxon>Pseudomonadati</taxon>
        <taxon>Pseudomonadota</taxon>
        <taxon>Gammaproteobacteria</taxon>
        <taxon>Enterobacterales</taxon>
        <taxon>Enterobacteriaceae</taxon>
        <taxon>Pluralibacter</taxon>
    </lineage>
</organism>
<evidence type="ECO:0000313" key="9">
    <source>
        <dbReference type="Proteomes" id="UP000069162"/>
    </source>
</evidence>
<evidence type="ECO:0000256" key="2">
    <source>
        <dbReference type="ARBA" id="ARBA00004665"/>
    </source>
</evidence>
<keyword evidence="4" id="KW-0547">Nucleotide-binding</keyword>
<dbReference type="Pfam" id="PF17155">
    <property type="entry name" value="GAPES1"/>
    <property type="match status" value="1"/>
</dbReference>
<dbReference type="GO" id="GO:1902201">
    <property type="term" value="P:negative regulation of bacterial-type flagellum-dependent cell motility"/>
    <property type="evidence" value="ECO:0007669"/>
    <property type="project" value="TreeGrafter"/>
</dbReference>
<gene>
    <name evidence="8" type="ORF">AO703_05970</name>
</gene>
<protein>
    <recommendedName>
        <fullName evidence="3">diguanylate cyclase</fullName>
        <ecNumber evidence="3">2.7.7.65</ecNumber>
    </recommendedName>
</protein>
<dbReference type="InterPro" id="IPR049828">
    <property type="entry name" value="DgcJ_diguan"/>
</dbReference>
<evidence type="ECO:0000256" key="6">
    <source>
        <dbReference type="SAM" id="Phobius"/>
    </source>
</evidence>
<keyword evidence="4" id="KW-0342">GTP-binding</keyword>
<dbReference type="EMBL" id="CP012871">
    <property type="protein sequence ID" value="ALR75863.1"/>
    <property type="molecule type" value="Genomic_DNA"/>
</dbReference>
<dbReference type="EC" id="2.7.7.65" evidence="3"/>
<dbReference type="Pfam" id="PF00990">
    <property type="entry name" value="GGDEF"/>
    <property type="match status" value="1"/>
</dbReference>
<evidence type="ECO:0000256" key="5">
    <source>
        <dbReference type="ARBA" id="ARBA00034247"/>
    </source>
</evidence>
<dbReference type="NCBIfam" id="TIGR00254">
    <property type="entry name" value="GGDEF"/>
    <property type="match status" value="1"/>
</dbReference>
<dbReference type="AlphaFoldDB" id="A0A806X8B3"/>
<dbReference type="SMART" id="SM00267">
    <property type="entry name" value="GGDEF"/>
    <property type="match status" value="1"/>
</dbReference>
<feature type="transmembrane region" description="Helical" evidence="6">
    <location>
        <begin position="319"/>
        <end position="340"/>
    </location>
</feature>
<dbReference type="PROSITE" id="PS50887">
    <property type="entry name" value="GGDEF"/>
    <property type="match status" value="1"/>
</dbReference>
<dbReference type="GO" id="GO:0005525">
    <property type="term" value="F:GTP binding"/>
    <property type="evidence" value="ECO:0007669"/>
    <property type="project" value="UniProtKB-KW"/>
</dbReference>
<evidence type="ECO:0000256" key="3">
    <source>
        <dbReference type="ARBA" id="ARBA00012528"/>
    </source>
</evidence>
<dbReference type="PANTHER" id="PTHR45138:SF22">
    <property type="entry name" value="DIGUANYLATE CYCLASE DGCJ-RELATED"/>
    <property type="match status" value="1"/>
</dbReference>
<evidence type="ECO:0000256" key="4">
    <source>
        <dbReference type="ARBA" id="ARBA00023134"/>
    </source>
</evidence>
<dbReference type="KEGG" id="kle:AO703_05970"/>
<dbReference type="GO" id="GO:0052621">
    <property type="term" value="F:diguanylate cyclase activity"/>
    <property type="evidence" value="ECO:0007669"/>
    <property type="project" value="UniProtKB-EC"/>
</dbReference>
<accession>A0A806X8B3</accession>
<evidence type="ECO:0000256" key="1">
    <source>
        <dbReference type="ARBA" id="ARBA00001946"/>
    </source>
</evidence>
<feature type="domain" description="GGDEF" evidence="7">
    <location>
        <begin position="388"/>
        <end position="510"/>
    </location>
</feature>
<dbReference type="InterPro" id="IPR043128">
    <property type="entry name" value="Rev_trsase/Diguanyl_cyclase"/>
</dbReference>
<keyword evidence="6" id="KW-0472">Membrane</keyword>
<dbReference type="InterPro" id="IPR050469">
    <property type="entry name" value="Diguanylate_Cyclase"/>
</dbReference>
<dbReference type="SUPFAM" id="SSF55073">
    <property type="entry name" value="Nucleotide cyclase"/>
    <property type="match status" value="1"/>
</dbReference>
<dbReference type="PANTHER" id="PTHR45138">
    <property type="entry name" value="REGULATORY COMPONENTS OF SENSORY TRANSDUCTION SYSTEM"/>
    <property type="match status" value="1"/>
</dbReference>
<feature type="transmembrane region" description="Helical" evidence="6">
    <location>
        <begin position="12"/>
        <end position="32"/>
    </location>
</feature>
<proteinExistence type="predicted"/>
<dbReference type="Proteomes" id="UP000069162">
    <property type="component" value="Chromosome"/>
</dbReference>
<dbReference type="InterPro" id="IPR033420">
    <property type="entry name" value="GAPES1"/>
</dbReference>
<comment type="cofactor">
    <cofactor evidence="1">
        <name>Mg(2+)</name>
        <dbReference type="ChEBI" id="CHEBI:18420"/>
    </cofactor>
</comment>
<dbReference type="Gene3D" id="3.30.70.270">
    <property type="match status" value="1"/>
</dbReference>
<reference evidence="9" key="1">
    <citation type="submission" date="2015-10" db="EMBL/GenBank/DDBJ databases">
        <title>Complete Genome Sequencing of Klebsiella sp. strain G5.</title>
        <authorList>
            <person name="Chan K.-G."/>
            <person name="Chen J.-W."/>
        </authorList>
    </citation>
    <scope>NUCLEOTIDE SEQUENCE [LARGE SCALE GENOMIC DNA]</scope>
    <source>
        <strain evidence="9">G5</strain>
    </source>
</reference>
<dbReference type="NCBIfam" id="NF040885">
    <property type="entry name" value="diguan_DgcJ"/>
    <property type="match status" value="1"/>
</dbReference>
<name>A0A806X8B3_9ENTR</name>
<comment type="pathway">
    <text evidence="2">Purine metabolism; 3',5'-cyclic di-GMP biosynthesis.</text>
</comment>
<keyword evidence="6" id="KW-0812">Transmembrane</keyword>
<dbReference type="InterPro" id="IPR029787">
    <property type="entry name" value="Nucleotide_cyclase"/>
</dbReference>
<dbReference type="GO" id="GO:0005886">
    <property type="term" value="C:plasma membrane"/>
    <property type="evidence" value="ECO:0007669"/>
    <property type="project" value="TreeGrafter"/>
</dbReference>
<evidence type="ECO:0000259" key="7">
    <source>
        <dbReference type="PROSITE" id="PS50887"/>
    </source>
</evidence>
<keyword evidence="6" id="KW-1133">Transmembrane helix</keyword>
<comment type="catalytic activity">
    <reaction evidence="5">
        <text>2 GTP = 3',3'-c-di-GMP + 2 diphosphate</text>
        <dbReference type="Rhea" id="RHEA:24898"/>
        <dbReference type="ChEBI" id="CHEBI:33019"/>
        <dbReference type="ChEBI" id="CHEBI:37565"/>
        <dbReference type="ChEBI" id="CHEBI:58805"/>
        <dbReference type="EC" id="2.7.7.65"/>
    </reaction>
</comment>
<dbReference type="GO" id="GO:0043709">
    <property type="term" value="P:cell adhesion involved in single-species biofilm formation"/>
    <property type="evidence" value="ECO:0007669"/>
    <property type="project" value="TreeGrafter"/>
</dbReference>
<dbReference type="CDD" id="cd01949">
    <property type="entry name" value="GGDEF"/>
    <property type="match status" value="1"/>
</dbReference>